<dbReference type="PANTHER" id="PTHR11076:SF33">
    <property type="entry name" value="DNA POLYMERASE KAPPA"/>
    <property type="match status" value="1"/>
</dbReference>
<keyword evidence="5" id="KW-0808">Transferase</keyword>
<feature type="domain" description="UmuC" evidence="4">
    <location>
        <begin position="7"/>
        <end position="186"/>
    </location>
</feature>
<gene>
    <name evidence="5" type="ORF">HNR40_006627</name>
</gene>
<evidence type="ECO:0000313" key="6">
    <source>
        <dbReference type="Proteomes" id="UP000568380"/>
    </source>
</evidence>
<dbReference type="Gene3D" id="3.30.70.270">
    <property type="match status" value="1"/>
</dbReference>
<dbReference type="SUPFAM" id="SSF56672">
    <property type="entry name" value="DNA/RNA polymerases"/>
    <property type="match status" value="1"/>
</dbReference>
<dbReference type="GO" id="GO:0006281">
    <property type="term" value="P:DNA repair"/>
    <property type="evidence" value="ECO:0007669"/>
    <property type="project" value="InterPro"/>
</dbReference>
<dbReference type="Gene3D" id="1.10.150.20">
    <property type="entry name" value="5' to 3' exonuclease, C-terminal subdomain"/>
    <property type="match status" value="1"/>
</dbReference>
<dbReference type="Gene3D" id="3.30.1490.100">
    <property type="entry name" value="DNA polymerase, Y-family, little finger domain"/>
    <property type="match status" value="1"/>
</dbReference>
<dbReference type="InterPro" id="IPR017961">
    <property type="entry name" value="DNA_pol_Y-fam_little_finger"/>
</dbReference>
<dbReference type="EC" id="2.7.7.7" evidence="5"/>
<dbReference type="RefSeq" id="WP_184968253.1">
    <property type="nucleotide sequence ID" value="NZ_JACHIN010000010.1"/>
</dbReference>
<name>A0A7W8EJY1_9ACTN</name>
<dbReference type="PANTHER" id="PTHR11076">
    <property type="entry name" value="DNA REPAIR POLYMERASE UMUC / TRANSFERASE FAMILY MEMBER"/>
    <property type="match status" value="1"/>
</dbReference>
<dbReference type="GO" id="GO:0003887">
    <property type="term" value="F:DNA-directed DNA polymerase activity"/>
    <property type="evidence" value="ECO:0007669"/>
    <property type="project" value="UniProtKB-EC"/>
</dbReference>
<dbReference type="Pfam" id="PF00817">
    <property type="entry name" value="IMS"/>
    <property type="match status" value="1"/>
</dbReference>
<evidence type="ECO:0000259" key="4">
    <source>
        <dbReference type="PROSITE" id="PS50173"/>
    </source>
</evidence>
<dbReference type="GO" id="GO:0009432">
    <property type="term" value="P:SOS response"/>
    <property type="evidence" value="ECO:0007669"/>
    <property type="project" value="TreeGrafter"/>
</dbReference>
<dbReference type="PROSITE" id="PS50173">
    <property type="entry name" value="UMUC"/>
    <property type="match status" value="1"/>
</dbReference>
<dbReference type="NCBIfam" id="NF002883">
    <property type="entry name" value="PRK03352.1"/>
    <property type="match status" value="1"/>
</dbReference>
<dbReference type="InterPro" id="IPR036775">
    <property type="entry name" value="DNA_pol_Y-fam_lit_finger_sf"/>
</dbReference>
<comment type="catalytic activity">
    <reaction evidence="3">
        <text>DNA(n) + a 2'-deoxyribonucleoside 5'-triphosphate = DNA(n+1) + diphosphate</text>
        <dbReference type="Rhea" id="RHEA:22508"/>
        <dbReference type="Rhea" id="RHEA-COMP:17339"/>
        <dbReference type="Rhea" id="RHEA-COMP:17340"/>
        <dbReference type="ChEBI" id="CHEBI:33019"/>
        <dbReference type="ChEBI" id="CHEBI:61560"/>
        <dbReference type="ChEBI" id="CHEBI:173112"/>
        <dbReference type="EC" id="2.7.7.7"/>
    </reaction>
</comment>
<dbReference type="Gene3D" id="3.40.1170.60">
    <property type="match status" value="1"/>
</dbReference>
<reference evidence="5 6" key="1">
    <citation type="submission" date="2020-08" db="EMBL/GenBank/DDBJ databases">
        <title>Genomic Encyclopedia of Type Strains, Phase IV (KMG-IV): sequencing the most valuable type-strain genomes for metagenomic binning, comparative biology and taxonomic classification.</title>
        <authorList>
            <person name="Goeker M."/>
        </authorList>
    </citation>
    <scope>NUCLEOTIDE SEQUENCE [LARGE SCALE GENOMIC DNA]</scope>
    <source>
        <strain evidence="5 6">DSM 45385</strain>
    </source>
</reference>
<sequence>MSTRDWILHLDLDSFMASVEILRHPELRDRPVIVGGNGDPTVPRTVVATASYAAREHGVRSGMPMRTALRKCPDGVFLPSDMPAYEAASAQVMEVLRGFPITLEVWGLDEAFIGARTGDPFALARELQRAVVEKTGLTCSIGIGDNKHQAKLAAQFRKPEGVSRLTGEDWTEVMGGRPTSALWGIGAKTTKKLADLGLHTVAELAAADPAELARRFGPTNGPWLRYLALGKGETTVTDAPWVPRGHSHEATFTTNLTDPAAVREHVTAFARRLAGEAADAGRTVIRVTVKVRFAPFITQTRQTKLAAATTDPVPVEAAALAALDRFTLDRPVRLLGVGVEYSSR</sequence>
<dbReference type="InterPro" id="IPR043502">
    <property type="entry name" value="DNA/RNA_pol_sf"/>
</dbReference>
<dbReference type="CDD" id="cd03586">
    <property type="entry name" value="PolY_Pol_IV_kappa"/>
    <property type="match status" value="1"/>
</dbReference>
<dbReference type="GO" id="GO:0003684">
    <property type="term" value="F:damaged DNA binding"/>
    <property type="evidence" value="ECO:0007669"/>
    <property type="project" value="InterPro"/>
</dbReference>
<evidence type="ECO:0000256" key="2">
    <source>
        <dbReference type="ARBA" id="ARBA00025589"/>
    </source>
</evidence>
<protein>
    <submittedName>
        <fullName evidence="5">DNA polymerase-4</fullName>
        <ecNumber evidence="5">2.7.7.7</ecNumber>
    </submittedName>
</protein>
<dbReference type="InterPro" id="IPR043128">
    <property type="entry name" value="Rev_trsase/Diguanyl_cyclase"/>
</dbReference>
<keyword evidence="6" id="KW-1185">Reference proteome</keyword>
<evidence type="ECO:0000313" key="5">
    <source>
        <dbReference type="EMBL" id="MBB5081132.1"/>
    </source>
</evidence>
<proteinExistence type="inferred from homology"/>
<dbReference type="Proteomes" id="UP000568380">
    <property type="component" value="Unassembled WGS sequence"/>
</dbReference>
<keyword evidence="5" id="KW-0548">Nucleotidyltransferase</keyword>
<dbReference type="GO" id="GO:0042276">
    <property type="term" value="P:error-prone translesion synthesis"/>
    <property type="evidence" value="ECO:0007669"/>
    <property type="project" value="TreeGrafter"/>
</dbReference>
<accession>A0A7W8EJY1</accession>
<comment type="caution">
    <text evidence="5">The sequence shown here is derived from an EMBL/GenBank/DDBJ whole genome shotgun (WGS) entry which is preliminary data.</text>
</comment>
<evidence type="ECO:0000256" key="1">
    <source>
        <dbReference type="ARBA" id="ARBA00010945"/>
    </source>
</evidence>
<comment type="function">
    <text evidence="2">Poorly processive, error-prone DNA polymerase involved in untargeted mutagenesis. Copies undamaged DNA at stalled replication forks, which arise in vivo from mismatched or misaligned primer ends. These misaligned primers can be extended by PolIV. Exhibits no 3'-5' exonuclease (proofreading) activity. May be involved in translesional synthesis, in conjunction with the beta clamp from PolIII.</text>
</comment>
<dbReference type="GO" id="GO:0005829">
    <property type="term" value="C:cytosol"/>
    <property type="evidence" value="ECO:0007669"/>
    <property type="project" value="TreeGrafter"/>
</dbReference>
<dbReference type="Pfam" id="PF11799">
    <property type="entry name" value="IMS_C"/>
    <property type="match status" value="1"/>
</dbReference>
<comment type="similarity">
    <text evidence="1">Belongs to the DNA polymerase type-Y family.</text>
</comment>
<dbReference type="EMBL" id="JACHIN010000010">
    <property type="protein sequence ID" value="MBB5081132.1"/>
    <property type="molecule type" value="Genomic_DNA"/>
</dbReference>
<dbReference type="InterPro" id="IPR050116">
    <property type="entry name" value="DNA_polymerase-Y"/>
</dbReference>
<organism evidence="5 6">
    <name type="scientific">Nonomuraea endophytica</name>
    <dbReference type="NCBI Taxonomy" id="714136"/>
    <lineage>
        <taxon>Bacteria</taxon>
        <taxon>Bacillati</taxon>
        <taxon>Actinomycetota</taxon>
        <taxon>Actinomycetes</taxon>
        <taxon>Streptosporangiales</taxon>
        <taxon>Streptosporangiaceae</taxon>
        <taxon>Nonomuraea</taxon>
    </lineage>
</organism>
<dbReference type="SUPFAM" id="SSF100879">
    <property type="entry name" value="Lesion bypass DNA polymerase (Y-family), little finger domain"/>
    <property type="match status" value="1"/>
</dbReference>
<dbReference type="AlphaFoldDB" id="A0A7W8EJY1"/>
<dbReference type="InterPro" id="IPR001126">
    <property type="entry name" value="UmuC"/>
</dbReference>
<evidence type="ECO:0000256" key="3">
    <source>
        <dbReference type="ARBA" id="ARBA00049244"/>
    </source>
</evidence>
<dbReference type="InterPro" id="IPR022880">
    <property type="entry name" value="DNApol_IV"/>
</dbReference>